<evidence type="ECO:0008006" key="4">
    <source>
        <dbReference type="Google" id="ProtNLM"/>
    </source>
</evidence>
<dbReference type="AlphaFoldDB" id="A0A3N1UXN8"/>
<evidence type="ECO:0000256" key="1">
    <source>
        <dbReference type="SAM" id="SignalP"/>
    </source>
</evidence>
<organism evidence="2 3">
    <name type="scientific">Desulfosoma caldarium</name>
    <dbReference type="NCBI Taxonomy" id="610254"/>
    <lineage>
        <taxon>Bacteria</taxon>
        <taxon>Pseudomonadati</taxon>
        <taxon>Thermodesulfobacteriota</taxon>
        <taxon>Syntrophobacteria</taxon>
        <taxon>Syntrophobacterales</taxon>
        <taxon>Syntrophobacteraceae</taxon>
        <taxon>Desulfosoma</taxon>
    </lineage>
</organism>
<reference evidence="2 3" key="1">
    <citation type="submission" date="2018-11" db="EMBL/GenBank/DDBJ databases">
        <title>Genomic Encyclopedia of Type Strains, Phase IV (KMG-IV): sequencing the most valuable type-strain genomes for metagenomic binning, comparative biology and taxonomic classification.</title>
        <authorList>
            <person name="Goeker M."/>
        </authorList>
    </citation>
    <scope>NUCLEOTIDE SEQUENCE [LARGE SCALE GENOMIC DNA]</scope>
    <source>
        <strain evidence="2 3">DSM 22027</strain>
    </source>
</reference>
<keyword evidence="3" id="KW-1185">Reference proteome</keyword>
<keyword evidence="1" id="KW-0732">Signal</keyword>
<dbReference type="Pfam" id="PF16868">
    <property type="entry name" value="NMT1_3"/>
    <property type="match status" value="1"/>
</dbReference>
<protein>
    <recommendedName>
        <fullName evidence="4">TRAP transporter TAXI family solute receptor</fullName>
    </recommendedName>
</protein>
<dbReference type="Gene3D" id="3.40.190.10">
    <property type="entry name" value="Periplasmic binding protein-like II"/>
    <property type="match status" value="2"/>
</dbReference>
<evidence type="ECO:0000313" key="3">
    <source>
        <dbReference type="Proteomes" id="UP000276223"/>
    </source>
</evidence>
<dbReference type="SUPFAM" id="SSF53850">
    <property type="entry name" value="Periplasmic binding protein-like II"/>
    <property type="match status" value="1"/>
</dbReference>
<proteinExistence type="predicted"/>
<gene>
    <name evidence="2" type="ORF">EDC27_1685</name>
</gene>
<feature type="signal peptide" evidence="1">
    <location>
        <begin position="1"/>
        <end position="21"/>
    </location>
</feature>
<dbReference type="EMBL" id="RJVA01000012">
    <property type="protein sequence ID" value="ROQ92016.1"/>
    <property type="molecule type" value="Genomic_DNA"/>
</dbReference>
<name>A0A3N1UXN8_9BACT</name>
<dbReference type="Proteomes" id="UP000276223">
    <property type="component" value="Unassembled WGS sequence"/>
</dbReference>
<feature type="chain" id="PRO_5017961754" description="TRAP transporter TAXI family solute receptor" evidence="1">
    <location>
        <begin position="22"/>
        <end position="331"/>
    </location>
</feature>
<dbReference type="RefSeq" id="WP_123290183.1">
    <property type="nucleotide sequence ID" value="NZ_RJVA01000012.1"/>
</dbReference>
<dbReference type="PANTHER" id="PTHR42941">
    <property type="entry name" value="SLL1037 PROTEIN"/>
    <property type="match status" value="1"/>
</dbReference>
<sequence>MRKLALVGMLVLGLFIGQAQAESAKVLVATGGIGGVYYYYGTQIAEILTKNNAVPATAIQTAASVDNMLLIRDKTNPDKKTYFLATVLPDTAYFTVTGKHEKFAEKPVKASILWMMYPNFLHIVTTDQSGIKSLADLKNKRVSPGAPGSGTEFTALNLLKAAGIEPENFKKWERLGAKESAEALVNGTIDAYFWSGGLPTGSIVELANTLKRKGMNLALVPLAETDPGVAAFMKEFKGLADPTVIPKDVYGLKEDVPTLAFWNMFMAPESLPEDLAYTITKTVFENLQTLHASVKPSKDTTAENTARFVGKTAIAFHPGAVRYFKEKGLVK</sequence>
<accession>A0A3N1UXN8</accession>
<dbReference type="OrthoDB" id="9780180at2"/>
<evidence type="ECO:0000313" key="2">
    <source>
        <dbReference type="EMBL" id="ROQ92016.1"/>
    </source>
</evidence>
<dbReference type="InterPro" id="IPR011852">
    <property type="entry name" value="TRAP_TAXI"/>
</dbReference>
<comment type="caution">
    <text evidence="2">The sequence shown here is derived from an EMBL/GenBank/DDBJ whole genome shotgun (WGS) entry which is preliminary data.</text>
</comment>
<dbReference type="PANTHER" id="PTHR42941:SF1">
    <property type="entry name" value="SLL1037 PROTEIN"/>
    <property type="match status" value="1"/>
</dbReference>
<dbReference type="NCBIfam" id="TIGR02122">
    <property type="entry name" value="TRAP_TAXI"/>
    <property type="match status" value="1"/>
</dbReference>